<evidence type="ECO:0000313" key="6">
    <source>
        <dbReference type="EMBL" id="CUV09957.1"/>
    </source>
</evidence>
<evidence type="ECO:0000256" key="2">
    <source>
        <dbReference type="ARBA" id="ARBA00010869"/>
    </source>
</evidence>
<dbReference type="GO" id="GO:0003941">
    <property type="term" value="F:L-serine ammonia-lyase activity"/>
    <property type="evidence" value="ECO:0007669"/>
    <property type="project" value="TreeGrafter"/>
</dbReference>
<keyword evidence="4 6" id="KW-0456">Lyase</keyword>
<dbReference type="EMBL" id="FAXC01000329">
    <property type="protein sequence ID" value="CUV09957.1"/>
    <property type="molecule type" value="Genomic_DNA"/>
</dbReference>
<dbReference type="GO" id="GO:0009097">
    <property type="term" value="P:isoleucine biosynthetic process"/>
    <property type="evidence" value="ECO:0007669"/>
    <property type="project" value="TreeGrafter"/>
</dbReference>
<dbReference type="GO" id="GO:0006565">
    <property type="term" value="P:L-serine catabolic process"/>
    <property type="evidence" value="ECO:0007669"/>
    <property type="project" value="TreeGrafter"/>
</dbReference>
<dbReference type="Gene3D" id="3.40.50.1100">
    <property type="match status" value="2"/>
</dbReference>
<protein>
    <submittedName>
        <fullName evidence="6">Threonine dehydratase, catabolic</fullName>
        <ecNumber evidence="6">4.3.1.19</ecNumber>
    </submittedName>
</protein>
<dbReference type="NCBIfam" id="NF005292">
    <property type="entry name" value="PRK06815.1"/>
    <property type="match status" value="1"/>
</dbReference>
<dbReference type="InterPro" id="IPR000634">
    <property type="entry name" value="Ser/Thr_deHydtase_PyrdxlP-BS"/>
</dbReference>
<dbReference type="EC" id="4.3.1.19" evidence="6"/>
<sequence length="318" mass="33607">MITFPDDVKAAYSRSKNIIRKTPLDHSPALSNIIDGDVYLKLDNIQKTGSFKFRGAISKMTSLNEKQRKRGVVTASTGNHGAAVSLGMKILGINGSIIVPENIAPNKVENIQNLGGTVEYYGNDCLEAEQRAQEISSGTGATYISPYNDPVIVAGQGTMGVELDEDLKNIDAVIVAVGGGGLISGIGGYLKTVQPNVEMIGCSPKNSCVMYESLQAGRILDLPSKPTLSDGTAGGVEENSITFEICKKIISDFVLLTEDEIAAGIRNGLEDHHQLIEGSAGAAIAALMKRKTELNGKTVVIVICGGNISSNTLREVLA</sequence>
<dbReference type="PANTHER" id="PTHR48078:SF6">
    <property type="entry name" value="L-THREONINE DEHYDRATASE CATABOLIC TDCB"/>
    <property type="match status" value="1"/>
</dbReference>
<accession>A0A170QD65</accession>
<evidence type="ECO:0000259" key="5">
    <source>
        <dbReference type="Pfam" id="PF00291"/>
    </source>
</evidence>
<reference evidence="6" key="1">
    <citation type="submission" date="2015-10" db="EMBL/GenBank/DDBJ databases">
        <authorList>
            <person name="Gilbert D.G."/>
        </authorList>
    </citation>
    <scope>NUCLEOTIDE SEQUENCE</scope>
</reference>
<dbReference type="PANTHER" id="PTHR48078">
    <property type="entry name" value="THREONINE DEHYDRATASE, MITOCHONDRIAL-RELATED"/>
    <property type="match status" value="1"/>
</dbReference>
<proteinExistence type="inferred from homology"/>
<dbReference type="GO" id="GO:0030170">
    <property type="term" value="F:pyridoxal phosphate binding"/>
    <property type="evidence" value="ECO:0007669"/>
    <property type="project" value="InterPro"/>
</dbReference>
<evidence type="ECO:0000256" key="4">
    <source>
        <dbReference type="ARBA" id="ARBA00023239"/>
    </source>
</evidence>
<dbReference type="InterPro" id="IPR036052">
    <property type="entry name" value="TrpB-like_PALP_sf"/>
</dbReference>
<gene>
    <name evidence="6" type="ORF">MGWOODY_Mmi442</name>
</gene>
<dbReference type="InterPro" id="IPR050147">
    <property type="entry name" value="Ser/Thr_Dehydratase"/>
</dbReference>
<keyword evidence="3" id="KW-0663">Pyridoxal phosphate</keyword>
<comment type="cofactor">
    <cofactor evidence="1">
        <name>pyridoxal 5'-phosphate</name>
        <dbReference type="ChEBI" id="CHEBI:597326"/>
    </cofactor>
</comment>
<comment type="similarity">
    <text evidence="2">Belongs to the serine/threonine dehydratase family.</text>
</comment>
<dbReference type="InterPro" id="IPR001926">
    <property type="entry name" value="TrpB-like_PALP"/>
</dbReference>
<dbReference type="FunFam" id="3.40.50.1100:FF:000005">
    <property type="entry name" value="Threonine dehydratase catabolic"/>
    <property type="match status" value="1"/>
</dbReference>
<name>A0A170QD65_9ZZZZ</name>
<evidence type="ECO:0000256" key="1">
    <source>
        <dbReference type="ARBA" id="ARBA00001933"/>
    </source>
</evidence>
<organism evidence="6">
    <name type="scientific">hydrothermal vent metagenome</name>
    <dbReference type="NCBI Taxonomy" id="652676"/>
    <lineage>
        <taxon>unclassified sequences</taxon>
        <taxon>metagenomes</taxon>
        <taxon>ecological metagenomes</taxon>
    </lineage>
</organism>
<evidence type="ECO:0000256" key="3">
    <source>
        <dbReference type="ARBA" id="ARBA00022898"/>
    </source>
</evidence>
<feature type="domain" description="Tryptophan synthase beta chain-like PALP" evidence="5">
    <location>
        <begin position="18"/>
        <end position="305"/>
    </location>
</feature>
<dbReference type="GO" id="GO:0004794">
    <property type="term" value="F:threonine deaminase activity"/>
    <property type="evidence" value="ECO:0007669"/>
    <property type="project" value="UniProtKB-EC"/>
</dbReference>
<dbReference type="PROSITE" id="PS00165">
    <property type="entry name" value="DEHYDRATASE_SER_THR"/>
    <property type="match status" value="1"/>
</dbReference>
<dbReference type="Pfam" id="PF00291">
    <property type="entry name" value="PALP"/>
    <property type="match status" value="1"/>
</dbReference>
<dbReference type="AlphaFoldDB" id="A0A170QD65"/>
<dbReference type="SUPFAM" id="SSF53686">
    <property type="entry name" value="Tryptophan synthase beta subunit-like PLP-dependent enzymes"/>
    <property type="match status" value="1"/>
</dbReference>
<dbReference type="GO" id="GO:0006567">
    <property type="term" value="P:L-threonine catabolic process"/>
    <property type="evidence" value="ECO:0007669"/>
    <property type="project" value="TreeGrafter"/>
</dbReference>
<dbReference type="CDD" id="cd01562">
    <property type="entry name" value="Thr-dehyd"/>
    <property type="match status" value="1"/>
</dbReference>